<dbReference type="Proteomes" id="UP001209540">
    <property type="component" value="Unassembled WGS sequence"/>
</dbReference>
<accession>A0AAD5PC93</accession>
<proteinExistence type="inferred from homology"/>
<dbReference type="EMBL" id="JAIXMP010000018">
    <property type="protein sequence ID" value="KAI9258817.1"/>
    <property type="molecule type" value="Genomic_DNA"/>
</dbReference>
<dbReference type="GO" id="GO:0006631">
    <property type="term" value="P:fatty acid metabolic process"/>
    <property type="evidence" value="ECO:0007669"/>
    <property type="project" value="TreeGrafter"/>
</dbReference>
<evidence type="ECO:0000259" key="2">
    <source>
        <dbReference type="Pfam" id="PF00501"/>
    </source>
</evidence>
<dbReference type="InterPro" id="IPR000873">
    <property type="entry name" value="AMP-dep_synth/lig_dom"/>
</dbReference>
<name>A0AAD5PC93_9FUNG</name>
<reference evidence="3" key="2">
    <citation type="submission" date="2023-02" db="EMBL/GenBank/DDBJ databases">
        <authorList>
            <consortium name="DOE Joint Genome Institute"/>
            <person name="Mondo S.J."/>
            <person name="Chang Y."/>
            <person name="Wang Y."/>
            <person name="Ahrendt S."/>
            <person name="Andreopoulos W."/>
            <person name="Barry K."/>
            <person name="Beard J."/>
            <person name="Benny G.L."/>
            <person name="Blankenship S."/>
            <person name="Bonito G."/>
            <person name="Cuomo C."/>
            <person name="Desiro A."/>
            <person name="Gervers K.A."/>
            <person name="Hundley H."/>
            <person name="Kuo A."/>
            <person name="LaButti K."/>
            <person name="Lang B.F."/>
            <person name="Lipzen A."/>
            <person name="O'Donnell K."/>
            <person name="Pangilinan J."/>
            <person name="Reynolds N."/>
            <person name="Sandor L."/>
            <person name="Smith M.W."/>
            <person name="Tsang A."/>
            <person name="Grigoriev I.V."/>
            <person name="Stajich J.E."/>
            <person name="Spatafora J.W."/>
        </authorList>
    </citation>
    <scope>NUCLEOTIDE SEQUENCE</scope>
    <source>
        <strain evidence="3">RSA 2281</strain>
    </source>
</reference>
<dbReference type="InterPro" id="IPR042099">
    <property type="entry name" value="ANL_N_sf"/>
</dbReference>
<dbReference type="Pfam" id="PF00501">
    <property type="entry name" value="AMP-binding"/>
    <property type="match status" value="1"/>
</dbReference>
<dbReference type="Pfam" id="PF23562">
    <property type="entry name" value="AMP-binding_C_3"/>
    <property type="match status" value="1"/>
</dbReference>
<dbReference type="PANTHER" id="PTHR43201">
    <property type="entry name" value="ACYL-COA SYNTHETASE"/>
    <property type="match status" value="1"/>
</dbReference>
<gene>
    <name evidence="3" type="ORF">BDA99DRAFT_102390</name>
</gene>
<dbReference type="Gene3D" id="3.40.50.12780">
    <property type="entry name" value="N-terminal domain of ligase-like"/>
    <property type="match status" value="1"/>
</dbReference>
<evidence type="ECO:0000256" key="1">
    <source>
        <dbReference type="ARBA" id="ARBA00006432"/>
    </source>
</evidence>
<sequence>MEGQKLPETYSDYISIIHAFQVSVAQNKSRPFVHYQQSNLRGYKTLTYEQLDKITTYLANEWAPVLLPIIDSDTQCIASLGHESSIQSLLLLLTIWKLGLSYFPISIWCDETAVSHLLKREHVGCVIASESYIKESHKSVTRITMENTSFPIKKWIEYDIDHLVEITAASNDSIPEAVIPAGPDNIAVILVTGGSSSGIPKAIRYSNWAFLYTLIDISLKHEDQLNGGPMFMKPTDVWLLALPVERMSTIYMFLWGMLLGGSVVIFQHDPPLSMNDIFAAGEIYKPTWTYLPPNILEQVAEYLQNHSPDDPTHVTRVIQGIKTWMTGGAPLRLSTAEFLSSQGLNLASGYGASEFGALCTSLKDNKPGKSIFQFSKTSLCYLDFEPFDQNICHLVVRSDYPGLATDVGNRPNGDFETKDLFTKSITSNDNTNLNEAGDEEWAFVGRINDTFIMENGKRIYPTPMEWEICTEDIIQNCIIVGENKRCAAVLIGLAYNKAINYSPTMMITKVHEAVKRANKRVPHHSSVTVPTMVHILPLNKKLPITDKGTVFRKGVYSDFHLEIEELYDNYNSDTANDAAKAEIIAEDLSVKTA</sequence>
<evidence type="ECO:0000313" key="3">
    <source>
        <dbReference type="EMBL" id="KAI9258817.1"/>
    </source>
</evidence>
<dbReference type="AlphaFoldDB" id="A0AAD5PC93"/>
<protein>
    <recommendedName>
        <fullName evidence="2">AMP-dependent synthetase/ligase domain-containing protein</fullName>
    </recommendedName>
</protein>
<dbReference type="PANTHER" id="PTHR43201:SF8">
    <property type="entry name" value="ACYL-COA SYNTHETASE FAMILY MEMBER 3"/>
    <property type="match status" value="1"/>
</dbReference>
<dbReference type="SUPFAM" id="SSF56801">
    <property type="entry name" value="Acetyl-CoA synthetase-like"/>
    <property type="match status" value="1"/>
</dbReference>
<organism evidence="3 4">
    <name type="scientific">Phascolomyces articulosus</name>
    <dbReference type="NCBI Taxonomy" id="60185"/>
    <lineage>
        <taxon>Eukaryota</taxon>
        <taxon>Fungi</taxon>
        <taxon>Fungi incertae sedis</taxon>
        <taxon>Mucoromycota</taxon>
        <taxon>Mucoromycotina</taxon>
        <taxon>Mucoromycetes</taxon>
        <taxon>Mucorales</taxon>
        <taxon>Lichtheimiaceae</taxon>
        <taxon>Phascolomyces</taxon>
    </lineage>
</organism>
<comment type="caution">
    <text evidence="3">The sequence shown here is derived from an EMBL/GenBank/DDBJ whole genome shotgun (WGS) entry which is preliminary data.</text>
</comment>
<dbReference type="GO" id="GO:0031956">
    <property type="term" value="F:medium-chain fatty acid-CoA ligase activity"/>
    <property type="evidence" value="ECO:0007669"/>
    <property type="project" value="TreeGrafter"/>
</dbReference>
<evidence type="ECO:0000313" key="4">
    <source>
        <dbReference type="Proteomes" id="UP001209540"/>
    </source>
</evidence>
<feature type="domain" description="AMP-dependent synthetase/ligase" evidence="2">
    <location>
        <begin position="20"/>
        <end position="365"/>
    </location>
</feature>
<comment type="similarity">
    <text evidence="1">Belongs to the ATP-dependent AMP-binding enzyme family.</text>
</comment>
<reference evidence="3" key="1">
    <citation type="journal article" date="2022" name="IScience">
        <title>Evolution of zygomycete secretomes and the origins of terrestrial fungal ecologies.</title>
        <authorList>
            <person name="Chang Y."/>
            <person name="Wang Y."/>
            <person name="Mondo S."/>
            <person name="Ahrendt S."/>
            <person name="Andreopoulos W."/>
            <person name="Barry K."/>
            <person name="Beard J."/>
            <person name="Benny G.L."/>
            <person name="Blankenship S."/>
            <person name="Bonito G."/>
            <person name="Cuomo C."/>
            <person name="Desiro A."/>
            <person name="Gervers K.A."/>
            <person name="Hundley H."/>
            <person name="Kuo A."/>
            <person name="LaButti K."/>
            <person name="Lang B.F."/>
            <person name="Lipzen A."/>
            <person name="O'Donnell K."/>
            <person name="Pangilinan J."/>
            <person name="Reynolds N."/>
            <person name="Sandor L."/>
            <person name="Smith M.E."/>
            <person name="Tsang A."/>
            <person name="Grigoriev I.V."/>
            <person name="Stajich J.E."/>
            <person name="Spatafora J.W."/>
        </authorList>
    </citation>
    <scope>NUCLEOTIDE SEQUENCE</scope>
    <source>
        <strain evidence="3">RSA 2281</strain>
    </source>
</reference>
<keyword evidence="4" id="KW-1185">Reference proteome</keyword>